<keyword evidence="6" id="KW-1185">Reference proteome</keyword>
<evidence type="ECO:0000259" key="4">
    <source>
        <dbReference type="PROSITE" id="PS50995"/>
    </source>
</evidence>
<evidence type="ECO:0000256" key="2">
    <source>
        <dbReference type="ARBA" id="ARBA00023125"/>
    </source>
</evidence>
<keyword evidence="3" id="KW-0804">Transcription</keyword>
<keyword evidence="1" id="KW-0805">Transcription regulation</keyword>
<feature type="domain" description="HTH marR-type" evidence="4">
    <location>
        <begin position="6"/>
        <end position="140"/>
    </location>
</feature>
<dbReference type="PRINTS" id="PR00598">
    <property type="entry name" value="HTHMARR"/>
</dbReference>
<evidence type="ECO:0000313" key="6">
    <source>
        <dbReference type="Proteomes" id="UP001597180"/>
    </source>
</evidence>
<dbReference type="PANTHER" id="PTHR42756:SF1">
    <property type="entry name" value="TRANSCRIPTIONAL REPRESSOR OF EMRAB OPERON"/>
    <property type="match status" value="1"/>
</dbReference>
<evidence type="ECO:0000256" key="1">
    <source>
        <dbReference type="ARBA" id="ARBA00023015"/>
    </source>
</evidence>
<organism evidence="5 6">
    <name type="scientific">Paenibacillus vulneris</name>
    <dbReference type="NCBI Taxonomy" id="1133364"/>
    <lineage>
        <taxon>Bacteria</taxon>
        <taxon>Bacillati</taxon>
        <taxon>Bacillota</taxon>
        <taxon>Bacilli</taxon>
        <taxon>Bacillales</taxon>
        <taxon>Paenibacillaceae</taxon>
        <taxon>Paenibacillus</taxon>
    </lineage>
</organism>
<dbReference type="SUPFAM" id="SSF46785">
    <property type="entry name" value="Winged helix' DNA-binding domain"/>
    <property type="match status" value="1"/>
</dbReference>
<comment type="caution">
    <text evidence="5">The sequence shown here is derived from an EMBL/GenBank/DDBJ whole genome shotgun (WGS) entry which is preliminary data.</text>
</comment>
<dbReference type="Gene3D" id="1.10.10.10">
    <property type="entry name" value="Winged helix-like DNA-binding domain superfamily/Winged helix DNA-binding domain"/>
    <property type="match status" value="1"/>
</dbReference>
<dbReference type="SMART" id="SM00347">
    <property type="entry name" value="HTH_MARR"/>
    <property type="match status" value="1"/>
</dbReference>
<proteinExistence type="predicted"/>
<dbReference type="RefSeq" id="WP_144027887.1">
    <property type="nucleotide sequence ID" value="NZ_BAABJG010000004.1"/>
</dbReference>
<sequence length="149" mass="17512">MHPHPSESLTHLMSHVMRLHRHTLHLLLQEQGIEVYPGQPPLLFRLSEEDGQSQKELAKKLRIQPATLTVMLTRMEKTGLVKRRPDERDQRISRVYLTEQGRQAIQAVKDTMQSLEVSSFEDFTTEEKLLLRRFLLHLQDNLKKLEKNV</sequence>
<dbReference type="PROSITE" id="PS50995">
    <property type="entry name" value="HTH_MARR_2"/>
    <property type="match status" value="1"/>
</dbReference>
<dbReference type="Pfam" id="PF01047">
    <property type="entry name" value="MarR"/>
    <property type="match status" value="1"/>
</dbReference>
<dbReference type="EMBL" id="JBHTLU010000045">
    <property type="protein sequence ID" value="MFD1224399.1"/>
    <property type="molecule type" value="Genomic_DNA"/>
</dbReference>
<dbReference type="InterPro" id="IPR000835">
    <property type="entry name" value="HTH_MarR-typ"/>
</dbReference>
<evidence type="ECO:0000313" key="5">
    <source>
        <dbReference type="EMBL" id="MFD1224399.1"/>
    </source>
</evidence>
<reference evidence="6" key="1">
    <citation type="journal article" date="2019" name="Int. J. Syst. Evol. Microbiol.">
        <title>The Global Catalogue of Microorganisms (GCM) 10K type strain sequencing project: providing services to taxonomists for standard genome sequencing and annotation.</title>
        <authorList>
            <consortium name="The Broad Institute Genomics Platform"/>
            <consortium name="The Broad Institute Genome Sequencing Center for Infectious Disease"/>
            <person name="Wu L."/>
            <person name="Ma J."/>
        </authorList>
    </citation>
    <scope>NUCLEOTIDE SEQUENCE [LARGE SCALE GENOMIC DNA]</scope>
    <source>
        <strain evidence="6">CCUG 53270</strain>
    </source>
</reference>
<dbReference type="InterPro" id="IPR036388">
    <property type="entry name" value="WH-like_DNA-bd_sf"/>
</dbReference>
<gene>
    <name evidence="5" type="ORF">ACFQ4B_30260</name>
</gene>
<dbReference type="Proteomes" id="UP001597180">
    <property type="component" value="Unassembled WGS sequence"/>
</dbReference>
<name>A0ABW3UVP4_9BACL</name>
<protein>
    <submittedName>
        <fullName evidence="5">MarR family transcriptional regulator</fullName>
    </submittedName>
</protein>
<dbReference type="PANTHER" id="PTHR42756">
    <property type="entry name" value="TRANSCRIPTIONAL REGULATOR, MARR"/>
    <property type="match status" value="1"/>
</dbReference>
<evidence type="ECO:0000256" key="3">
    <source>
        <dbReference type="ARBA" id="ARBA00023163"/>
    </source>
</evidence>
<keyword evidence="2" id="KW-0238">DNA-binding</keyword>
<dbReference type="InterPro" id="IPR036390">
    <property type="entry name" value="WH_DNA-bd_sf"/>
</dbReference>
<accession>A0ABW3UVP4</accession>